<sequence length="142" mass="16409">MIAEAKIRFKGRAFHSSEWHELLRVTGFRVVSSGLDKIIYTSGGSYLVAKQIGFVRYEEEEAFDCVVELRQSKVWEGFIKFYATLLAAFAVPQEVVITLDENDFTEQSLLKQYAEKKILQLFPEEDLIDNRVYREGDGVQFL</sequence>
<protein>
    <submittedName>
        <fullName evidence="1">Uncharacterized protein</fullName>
    </submittedName>
</protein>
<dbReference type="EMBL" id="CP042910">
    <property type="protein sequence ID" value="QEG15046.1"/>
    <property type="molecule type" value="Genomic_DNA"/>
</dbReference>
<dbReference type="RefSeq" id="WP_002644154.1">
    <property type="nucleotide sequence ID" value="NZ_CP042910.1"/>
</dbReference>
<evidence type="ECO:0000313" key="2">
    <source>
        <dbReference type="Proteomes" id="UP000322887"/>
    </source>
</evidence>
<evidence type="ECO:0000313" key="1">
    <source>
        <dbReference type="EMBL" id="QEG15046.1"/>
    </source>
</evidence>
<proteinExistence type="predicted"/>
<dbReference type="Proteomes" id="UP000322887">
    <property type="component" value="Chromosome"/>
</dbReference>
<gene>
    <name evidence="1" type="ORF">GmarT_08840</name>
</gene>
<dbReference type="GeneID" id="98645548"/>
<accession>A0ABX5YHF2</accession>
<keyword evidence="2" id="KW-1185">Reference proteome</keyword>
<reference evidence="1 2" key="1">
    <citation type="submission" date="2019-08" db="EMBL/GenBank/DDBJ databases">
        <title>Deep-cultivation of Planctomycetes and their phenomic and genomic characterization uncovers novel biology.</title>
        <authorList>
            <person name="Wiegand S."/>
            <person name="Jogler M."/>
            <person name="Boedeker C."/>
            <person name="Pinto D."/>
            <person name="Vollmers J."/>
            <person name="Rivas-Marin E."/>
            <person name="Kohn T."/>
            <person name="Peeters S.H."/>
            <person name="Heuer A."/>
            <person name="Rast P."/>
            <person name="Oberbeckmann S."/>
            <person name="Bunk B."/>
            <person name="Jeske O."/>
            <person name="Meyerdierks A."/>
            <person name="Storesund J.E."/>
            <person name="Kallscheuer N."/>
            <person name="Luecker S."/>
            <person name="Lage O.M."/>
            <person name="Pohl T."/>
            <person name="Merkel B.J."/>
            <person name="Hornburger P."/>
            <person name="Mueller R.-W."/>
            <person name="Bruemmer F."/>
            <person name="Labrenz M."/>
            <person name="Spormann A.M."/>
            <person name="Op den Camp H."/>
            <person name="Overmann J."/>
            <person name="Amann R."/>
            <person name="Jetten M.S.M."/>
            <person name="Mascher T."/>
            <person name="Medema M.H."/>
            <person name="Devos D.P."/>
            <person name="Kaster A.-K."/>
            <person name="Ovreas L."/>
            <person name="Rohde M."/>
            <person name="Galperin M.Y."/>
            <person name="Jogler C."/>
        </authorList>
    </citation>
    <scope>NUCLEOTIDE SEQUENCE [LARGE SCALE GENOMIC DNA]</scope>
    <source>
        <strain evidence="1 2">DSM 8797</strain>
    </source>
</reference>
<organism evidence="1 2">
    <name type="scientific">Gimesia maris</name>
    <dbReference type="NCBI Taxonomy" id="122"/>
    <lineage>
        <taxon>Bacteria</taxon>
        <taxon>Pseudomonadati</taxon>
        <taxon>Planctomycetota</taxon>
        <taxon>Planctomycetia</taxon>
        <taxon>Planctomycetales</taxon>
        <taxon>Planctomycetaceae</taxon>
        <taxon>Gimesia</taxon>
    </lineage>
</organism>
<name>A0ABX5YHF2_9PLAN</name>